<evidence type="ECO:0000313" key="3">
    <source>
        <dbReference type="EMBL" id="KXN72861.1"/>
    </source>
</evidence>
<reference evidence="3 4" key="1">
    <citation type="journal article" date="2015" name="Genome Biol. Evol.">
        <title>Phylogenomic analyses indicate that early fungi evolved digesting cell walls of algal ancestors of land plants.</title>
        <authorList>
            <person name="Chang Y."/>
            <person name="Wang S."/>
            <person name="Sekimoto S."/>
            <person name="Aerts A.L."/>
            <person name="Choi C."/>
            <person name="Clum A."/>
            <person name="LaButti K.M."/>
            <person name="Lindquist E.A."/>
            <person name="Yee Ngan C."/>
            <person name="Ohm R.A."/>
            <person name="Salamov A.A."/>
            <person name="Grigoriev I.V."/>
            <person name="Spatafora J.W."/>
            <person name="Berbee M.L."/>
        </authorList>
    </citation>
    <scope>NUCLEOTIDE SEQUENCE [LARGE SCALE GENOMIC DNA]</scope>
    <source>
        <strain evidence="3 4">NRRL 28638</strain>
    </source>
</reference>
<feature type="compositionally biased region" description="Basic residues" evidence="1">
    <location>
        <begin position="254"/>
        <end position="277"/>
    </location>
</feature>
<feature type="compositionally biased region" description="Basic residues" evidence="1">
    <location>
        <begin position="236"/>
        <end position="246"/>
    </location>
</feature>
<accession>A0A137PD43</accession>
<organism evidence="3 4">
    <name type="scientific">Conidiobolus coronatus (strain ATCC 28846 / CBS 209.66 / NRRL 28638)</name>
    <name type="common">Delacroixia coronata</name>
    <dbReference type="NCBI Taxonomy" id="796925"/>
    <lineage>
        <taxon>Eukaryota</taxon>
        <taxon>Fungi</taxon>
        <taxon>Fungi incertae sedis</taxon>
        <taxon>Zoopagomycota</taxon>
        <taxon>Entomophthoromycotina</taxon>
        <taxon>Entomophthoromycetes</taxon>
        <taxon>Entomophthorales</taxon>
        <taxon>Ancylistaceae</taxon>
        <taxon>Conidiobolus</taxon>
    </lineage>
</organism>
<dbReference type="EMBL" id="KQ964445">
    <property type="protein sequence ID" value="KXN72861.1"/>
    <property type="molecule type" value="Genomic_DNA"/>
</dbReference>
<sequence>MSNYSVKFYAESIKCEEDECNFTINNTTCISNSEDLFRDIWICENPNSKGLITAKIKCSENEIAPGNTCYLRYRFNVPVVSPDTGVHPPPIHTDPTTEFLSNLFFFSVFGFVIISILVGFIRACFGDPSSRGSDCHPHPTNYTVVNGQGFCDNPSHFITNNNSDAPPPYEAVNNGSSASTPLLSGGRSKHCIDPRCPNYLKPYLPRSGIYSQGYQSIPPPILISNPGYDYYNEHGHHGHHSNHHGHNNGFFHDHGHHGHNSHHNSGHHGHGSHHNYY</sequence>
<protein>
    <submittedName>
        <fullName evidence="3">Uncharacterized protein</fullName>
    </submittedName>
</protein>
<feature type="region of interest" description="Disordered" evidence="1">
    <location>
        <begin position="235"/>
        <end position="277"/>
    </location>
</feature>
<keyword evidence="2" id="KW-0812">Transmembrane</keyword>
<dbReference type="AlphaFoldDB" id="A0A137PD43"/>
<feature type="transmembrane region" description="Helical" evidence="2">
    <location>
        <begin position="99"/>
        <end position="121"/>
    </location>
</feature>
<evidence type="ECO:0000256" key="2">
    <source>
        <dbReference type="SAM" id="Phobius"/>
    </source>
</evidence>
<evidence type="ECO:0000256" key="1">
    <source>
        <dbReference type="SAM" id="MobiDB-lite"/>
    </source>
</evidence>
<keyword evidence="2" id="KW-0472">Membrane</keyword>
<gene>
    <name evidence="3" type="ORF">CONCODRAFT_83810</name>
</gene>
<proteinExistence type="predicted"/>
<dbReference type="Proteomes" id="UP000070444">
    <property type="component" value="Unassembled WGS sequence"/>
</dbReference>
<name>A0A137PD43_CONC2</name>
<keyword evidence="2" id="KW-1133">Transmembrane helix</keyword>
<evidence type="ECO:0000313" key="4">
    <source>
        <dbReference type="Proteomes" id="UP000070444"/>
    </source>
</evidence>
<keyword evidence="4" id="KW-1185">Reference proteome</keyword>